<sequence length="386" mass="43563">MILMTGADGYLGWPTLLKLSAAFPEERIVGVDSLARRKWVEEVGSVSATPIESLAERVKSAAACGFSNISMLEADLTDRDTVYLLLQTYRPRAIVHLAAQPSAPYSQINGERANFTQENNNQMCRNLLWGLYELNLKTCHFIETTTTGIYGAPEMDIPEGDITLLGWNNKPERVPYPAMATSWYHMSKCQDAANMRLAHFQWGLPISELRTAIVFGADTTETKLDPRLSTRFDFDFYFGVLPNRFVAQALADCPITVYGKGYQKKPMIPLEEAATSIVQLVLQGPTEELSIYNQYTHLASPVDLANALQNVTKRKNMNVQITHMTNPRTEREEHPMKMAHERFQTCLLPQKPMSMEQCIDSMLDTLMPYKSVLKAYRDRFISASSN</sequence>
<evidence type="ECO:0000313" key="3">
    <source>
        <dbReference type="EMBL" id="MFD1677063.1"/>
    </source>
</evidence>
<dbReference type="PANTHER" id="PTHR43000">
    <property type="entry name" value="DTDP-D-GLUCOSE 4,6-DEHYDRATASE-RELATED"/>
    <property type="match status" value="1"/>
</dbReference>
<reference evidence="4" key="1">
    <citation type="journal article" date="2019" name="Int. J. Syst. Evol. Microbiol.">
        <title>The Global Catalogue of Microorganisms (GCM) 10K type strain sequencing project: providing services to taxonomists for standard genome sequencing and annotation.</title>
        <authorList>
            <consortium name="The Broad Institute Genomics Platform"/>
            <consortium name="The Broad Institute Genome Sequencing Center for Infectious Disease"/>
            <person name="Wu L."/>
            <person name="Ma J."/>
        </authorList>
    </citation>
    <scope>NUCLEOTIDE SEQUENCE [LARGE SCALE GENOMIC DNA]</scope>
    <source>
        <strain evidence="4">CGMCC 1.12286</strain>
    </source>
</reference>
<comment type="caution">
    <text evidence="3">The sequence shown here is derived from an EMBL/GenBank/DDBJ whole genome shotgun (WGS) entry which is preliminary data.</text>
</comment>
<dbReference type="Pfam" id="PF01370">
    <property type="entry name" value="Epimerase"/>
    <property type="match status" value="1"/>
</dbReference>
<dbReference type="InterPro" id="IPR036291">
    <property type="entry name" value="NAD(P)-bd_dom_sf"/>
</dbReference>
<evidence type="ECO:0000256" key="1">
    <source>
        <dbReference type="ARBA" id="ARBA00007637"/>
    </source>
</evidence>
<comment type="similarity">
    <text evidence="1">Belongs to the NAD(P)-dependent epimerase/dehydratase family.</text>
</comment>
<accession>A0ABW4JPJ0</accession>
<evidence type="ECO:0000313" key="4">
    <source>
        <dbReference type="Proteomes" id="UP001597079"/>
    </source>
</evidence>
<gene>
    <name evidence="3" type="ORF">ACFSB2_20520</name>
</gene>
<evidence type="ECO:0000259" key="2">
    <source>
        <dbReference type="Pfam" id="PF01370"/>
    </source>
</evidence>
<dbReference type="Gene3D" id="3.40.50.720">
    <property type="entry name" value="NAD(P)-binding Rossmann-like Domain"/>
    <property type="match status" value="1"/>
</dbReference>
<dbReference type="RefSeq" id="WP_377944972.1">
    <property type="nucleotide sequence ID" value="NZ_JBHUCX010000083.1"/>
</dbReference>
<protein>
    <submittedName>
        <fullName evidence="3">NAD-dependent epimerase/dehydratase family protein</fullName>
    </submittedName>
</protein>
<dbReference type="Gene3D" id="3.90.25.10">
    <property type="entry name" value="UDP-galactose 4-epimerase, domain 1"/>
    <property type="match status" value="1"/>
</dbReference>
<feature type="domain" description="NAD-dependent epimerase/dehydratase" evidence="2">
    <location>
        <begin position="2"/>
        <end position="283"/>
    </location>
</feature>
<name>A0ABW4JPJ0_9BACL</name>
<proteinExistence type="inferred from homology"/>
<organism evidence="3 4">
    <name type="scientific">Alicyclobacillus fodiniaquatilis</name>
    <dbReference type="NCBI Taxonomy" id="1661150"/>
    <lineage>
        <taxon>Bacteria</taxon>
        <taxon>Bacillati</taxon>
        <taxon>Bacillota</taxon>
        <taxon>Bacilli</taxon>
        <taxon>Bacillales</taxon>
        <taxon>Alicyclobacillaceae</taxon>
        <taxon>Alicyclobacillus</taxon>
    </lineage>
</organism>
<dbReference type="SUPFAM" id="SSF51735">
    <property type="entry name" value="NAD(P)-binding Rossmann-fold domains"/>
    <property type="match status" value="1"/>
</dbReference>
<dbReference type="Proteomes" id="UP001597079">
    <property type="component" value="Unassembled WGS sequence"/>
</dbReference>
<keyword evidence="4" id="KW-1185">Reference proteome</keyword>
<dbReference type="EMBL" id="JBHUCX010000083">
    <property type="protein sequence ID" value="MFD1677063.1"/>
    <property type="molecule type" value="Genomic_DNA"/>
</dbReference>
<dbReference type="InterPro" id="IPR001509">
    <property type="entry name" value="Epimerase_deHydtase"/>
</dbReference>